<dbReference type="SUPFAM" id="SSF56112">
    <property type="entry name" value="Protein kinase-like (PK-like)"/>
    <property type="match status" value="1"/>
</dbReference>
<evidence type="ECO:0000256" key="4">
    <source>
        <dbReference type="ARBA" id="ARBA00022840"/>
    </source>
</evidence>
<name>A0A836BNZ6_9CHLO</name>
<dbReference type="InterPro" id="IPR000719">
    <property type="entry name" value="Prot_kinase_dom"/>
</dbReference>
<evidence type="ECO:0000256" key="6">
    <source>
        <dbReference type="RuleBase" id="RU000304"/>
    </source>
</evidence>
<comment type="similarity">
    <text evidence="6">Belongs to the protein kinase superfamily.</text>
</comment>
<comment type="caution">
    <text evidence="8">The sequence shown here is derived from an EMBL/GenBank/DDBJ whole genome shotgun (WGS) entry which is preliminary data.</text>
</comment>
<evidence type="ECO:0000256" key="5">
    <source>
        <dbReference type="PROSITE-ProRule" id="PRU10141"/>
    </source>
</evidence>
<sequence length="335" mass="34756">MEVDEPPLQLKPALSLVPERIKIIKSLGRGGFSVVYLALLQKPGGEARHVALKLCQPQGANADPRIKHQVVQLFLREAALTQSLNHKHIICCYGTMELPAGFPGVMGLTGPVYGMALDLCEPTSAKHLIMRAYTQGRHRAYSTDQALEWLAQVASALAHLHTHEPVVIHRDIKQENILFKKVAGGRLEAVLADLGLHVTLEAERGAMLRRRLPSGSGPGTITEGLCEGCDDSEPGQPPPWGATGGGTPFASPFLSLASGIHCSVKGGGRAEAAAARAVAAADDEAHGAGEGAGQPGGAAAGVQAVAAKGPPAARLPAVCASSFRSGEGLKSMLAG</sequence>
<dbReference type="OrthoDB" id="508192at2759"/>
<dbReference type="PANTHER" id="PTHR24359">
    <property type="entry name" value="SERINE/THREONINE-PROTEIN KINASE SBK1"/>
    <property type="match status" value="1"/>
</dbReference>
<dbReference type="Pfam" id="PF00069">
    <property type="entry name" value="Pkinase"/>
    <property type="match status" value="1"/>
</dbReference>
<dbReference type="PANTHER" id="PTHR24359:SF1">
    <property type="entry name" value="INHIBITOR OF NUCLEAR FACTOR KAPPA-B KINASE EPSILON SUBUNIT HOMOLOG 1-RELATED"/>
    <property type="match status" value="1"/>
</dbReference>
<dbReference type="Gene3D" id="1.10.510.10">
    <property type="entry name" value="Transferase(Phosphotransferase) domain 1"/>
    <property type="match status" value="1"/>
</dbReference>
<dbReference type="SMART" id="SM00220">
    <property type="entry name" value="S_TKc"/>
    <property type="match status" value="1"/>
</dbReference>
<protein>
    <recommendedName>
        <fullName evidence="7">Protein kinase domain-containing protein</fullName>
    </recommendedName>
</protein>
<dbReference type="GO" id="GO:0005524">
    <property type="term" value="F:ATP binding"/>
    <property type="evidence" value="ECO:0007669"/>
    <property type="project" value="UniProtKB-UniRule"/>
</dbReference>
<dbReference type="InterPro" id="IPR011009">
    <property type="entry name" value="Kinase-like_dom_sf"/>
</dbReference>
<dbReference type="Proteomes" id="UP000612055">
    <property type="component" value="Unassembled WGS sequence"/>
</dbReference>
<dbReference type="PROSITE" id="PS00107">
    <property type="entry name" value="PROTEIN_KINASE_ATP"/>
    <property type="match status" value="1"/>
</dbReference>
<dbReference type="InterPro" id="IPR017441">
    <property type="entry name" value="Protein_kinase_ATP_BS"/>
</dbReference>
<keyword evidence="6" id="KW-0723">Serine/threonine-protein kinase</keyword>
<evidence type="ECO:0000256" key="2">
    <source>
        <dbReference type="ARBA" id="ARBA00022741"/>
    </source>
</evidence>
<accession>A0A836BNZ6</accession>
<dbReference type="PROSITE" id="PS00108">
    <property type="entry name" value="PROTEIN_KINASE_ST"/>
    <property type="match status" value="1"/>
</dbReference>
<keyword evidence="1" id="KW-0808">Transferase</keyword>
<dbReference type="InterPro" id="IPR008271">
    <property type="entry name" value="Ser/Thr_kinase_AS"/>
</dbReference>
<proteinExistence type="inferred from homology"/>
<evidence type="ECO:0000256" key="1">
    <source>
        <dbReference type="ARBA" id="ARBA00022679"/>
    </source>
</evidence>
<dbReference type="PROSITE" id="PS50011">
    <property type="entry name" value="PROTEIN_KINASE_DOM"/>
    <property type="match status" value="1"/>
</dbReference>
<keyword evidence="2 5" id="KW-0547">Nucleotide-binding</keyword>
<keyword evidence="3" id="KW-0418">Kinase</keyword>
<feature type="binding site" evidence="5">
    <location>
        <position position="53"/>
    </location>
    <ligand>
        <name>ATP</name>
        <dbReference type="ChEBI" id="CHEBI:30616"/>
    </ligand>
</feature>
<evidence type="ECO:0000313" key="8">
    <source>
        <dbReference type="EMBL" id="KAG2483791.1"/>
    </source>
</evidence>
<organism evidence="8 9">
    <name type="scientific">Edaphochlamys debaryana</name>
    <dbReference type="NCBI Taxonomy" id="47281"/>
    <lineage>
        <taxon>Eukaryota</taxon>
        <taxon>Viridiplantae</taxon>
        <taxon>Chlorophyta</taxon>
        <taxon>core chlorophytes</taxon>
        <taxon>Chlorophyceae</taxon>
        <taxon>CS clade</taxon>
        <taxon>Chlamydomonadales</taxon>
        <taxon>Chlamydomonadales incertae sedis</taxon>
        <taxon>Edaphochlamys</taxon>
    </lineage>
</organism>
<dbReference type="AlphaFoldDB" id="A0A836BNZ6"/>
<keyword evidence="9" id="KW-1185">Reference proteome</keyword>
<keyword evidence="4 5" id="KW-0067">ATP-binding</keyword>
<evidence type="ECO:0000313" key="9">
    <source>
        <dbReference type="Proteomes" id="UP000612055"/>
    </source>
</evidence>
<dbReference type="EMBL" id="JAEHOE010000166">
    <property type="protein sequence ID" value="KAG2483791.1"/>
    <property type="molecule type" value="Genomic_DNA"/>
</dbReference>
<dbReference type="GO" id="GO:0004674">
    <property type="term" value="F:protein serine/threonine kinase activity"/>
    <property type="evidence" value="ECO:0007669"/>
    <property type="project" value="UniProtKB-KW"/>
</dbReference>
<evidence type="ECO:0000256" key="3">
    <source>
        <dbReference type="ARBA" id="ARBA00022777"/>
    </source>
</evidence>
<evidence type="ECO:0000259" key="7">
    <source>
        <dbReference type="PROSITE" id="PS50011"/>
    </source>
</evidence>
<gene>
    <name evidence="8" type="ORF">HYH03_017386</name>
</gene>
<feature type="domain" description="Protein kinase" evidence="7">
    <location>
        <begin position="21"/>
        <end position="335"/>
    </location>
</feature>
<reference evidence="8" key="1">
    <citation type="journal article" date="2020" name="bioRxiv">
        <title>Comparative genomics of Chlamydomonas.</title>
        <authorList>
            <person name="Craig R.J."/>
            <person name="Hasan A.R."/>
            <person name="Ness R.W."/>
            <person name="Keightley P.D."/>
        </authorList>
    </citation>
    <scope>NUCLEOTIDE SEQUENCE</scope>
    <source>
        <strain evidence="8">CCAP 11/70</strain>
    </source>
</reference>